<name>A0ABU8TED1_9PSEU</name>
<feature type="compositionally biased region" description="Basic and acidic residues" evidence="1">
    <location>
        <begin position="240"/>
        <end position="250"/>
    </location>
</feature>
<dbReference type="RefSeq" id="WP_340294463.1">
    <property type="nucleotide sequence ID" value="NZ_JBBJUP010000023.1"/>
</dbReference>
<feature type="region of interest" description="Disordered" evidence="1">
    <location>
        <begin position="140"/>
        <end position="260"/>
    </location>
</feature>
<feature type="compositionally biased region" description="Polar residues" evidence="1">
    <location>
        <begin position="229"/>
        <end position="239"/>
    </location>
</feature>
<dbReference type="EMBL" id="JBBJUP010000023">
    <property type="protein sequence ID" value="MEJ8281765.1"/>
    <property type="molecule type" value="Genomic_DNA"/>
</dbReference>
<organism evidence="2 3">
    <name type="scientific">Pseudonocardia spirodelae</name>
    <dbReference type="NCBI Taxonomy" id="3133431"/>
    <lineage>
        <taxon>Bacteria</taxon>
        <taxon>Bacillati</taxon>
        <taxon>Actinomycetota</taxon>
        <taxon>Actinomycetes</taxon>
        <taxon>Pseudonocardiales</taxon>
        <taxon>Pseudonocardiaceae</taxon>
        <taxon>Pseudonocardia</taxon>
    </lineage>
</organism>
<proteinExistence type="predicted"/>
<dbReference type="Proteomes" id="UP001364211">
    <property type="component" value="Unassembled WGS sequence"/>
</dbReference>
<dbReference type="InterPro" id="IPR049709">
    <property type="entry name" value="IniB-like_N"/>
</dbReference>
<protein>
    <submittedName>
        <fullName evidence="2">IniB N-terminal domain-containing protein</fullName>
    </submittedName>
</protein>
<feature type="compositionally biased region" description="Polar residues" evidence="1">
    <location>
        <begin position="202"/>
        <end position="222"/>
    </location>
</feature>
<dbReference type="NCBIfam" id="NF038175">
    <property type="entry name" value="IniB_NTERM"/>
    <property type="match status" value="1"/>
</dbReference>
<evidence type="ECO:0000313" key="2">
    <source>
        <dbReference type="EMBL" id="MEJ8281765.1"/>
    </source>
</evidence>
<evidence type="ECO:0000313" key="3">
    <source>
        <dbReference type="Proteomes" id="UP001364211"/>
    </source>
</evidence>
<evidence type="ECO:0000256" key="1">
    <source>
        <dbReference type="SAM" id="MobiDB-lite"/>
    </source>
</evidence>
<comment type="caution">
    <text evidence="2">The sequence shown here is derived from an EMBL/GenBank/DDBJ whole genome shotgun (WGS) entry which is preliminary data.</text>
</comment>
<feature type="region of interest" description="Disordered" evidence="1">
    <location>
        <begin position="59"/>
        <end position="85"/>
    </location>
</feature>
<feature type="compositionally biased region" description="Polar residues" evidence="1">
    <location>
        <begin position="165"/>
        <end position="183"/>
    </location>
</feature>
<reference evidence="2 3" key="1">
    <citation type="submission" date="2024-03" db="EMBL/GenBank/DDBJ databases">
        <title>Draft genome sequence of Pseudonocardia sp. DW16-2.</title>
        <authorList>
            <person name="Duangmal K."/>
        </authorList>
    </citation>
    <scope>NUCLEOTIDE SEQUENCE [LARGE SCALE GENOMIC DNA]</scope>
    <source>
        <strain evidence="2 3">DW16-2</strain>
    </source>
</reference>
<accession>A0ABU8TED1</accession>
<sequence length="260" mass="27430">MSVEKSLLQFILDLLKDPKLAAEFSKDPQGVLSQCGLSDVSAEDVRDAIVLAQDNDDVSFDRDYNTGGGHHGHHTPPPPVHHGEDPVKYLDKYVTNNHYTYNVDDRDTIVDNSINQNIDTGGGDFRQDIDTKSTVASGDGAVAVGGDNNAPVTTGDHNVVGEDNQVVSGDDNTTSFGSGSAYNTGDIDADHGGAVSLGEDATGSNDASGSFNDTHTEVNTSTDVDDSYNTDSSSYAETNVDNHSHTDVLSHNDVSADVAL</sequence>
<feature type="compositionally biased region" description="Low complexity" evidence="1">
    <location>
        <begin position="140"/>
        <end position="152"/>
    </location>
</feature>
<keyword evidence="3" id="KW-1185">Reference proteome</keyword>
<gene>
    <name evidence="2" type="ORF">WJX68_22715</name>
</gene>